<dbReference type="GO" id="GO:0016706">
    <property type="term" value="F:2-oxoglutarate-dependent dioxygenase activity"/>
    <property type="evidence" value="ECO:0007669"/>
    <property type="project" value="UniProtKB-ARBA"/>
</dbReference>
<dbReference type="Pfam" id="PF02668">
    <property type="entry name" value="TauD"/>
    <property type="match status" value="1"/>
</dbReference>
<evidence type="ECO:0000256" key="2">
    <source>
        <dbReference type="ARBA" id="ARBA00023002"/>
    </source>
</evidence>
<dbReference type="KEGG" id="mtar:DF168_00372"/>
<reference evidence="5 6" key="1">
    <citation type="submission" date="2018-06" db="EMBL/GenBank/DDBJ databases">
        <title>Draft Genome Sequence of a Novel Marine Bacterium Related to the Verrucomicrobia.</title>
        <authorList>
            <person name="Vosseberg J."/>
            <person name="Martijn J."/>
            <person name="Ettema T.J.G."/>
        </authorList>
    </citation>
    <scope>NUCLEOTIDE SEQUENCE [LARGE SCALE GENOMIC DNA]</scope>
    <source>
        <strain evidence="5">TARA_B100001123</strain>
    </source>
</reference>
<dbReference type="PANTHER" id="PTHR10696:SF56">
    <property type="entry name" value="TAUD_TFDA-LIKE DOMAIN-CONTAINING PROTEIN"/>
    <property type="match status" value="1"/>
</dbReference>
<dbReference type="AlphaFoldDB" id="A0A2Z4ABI9"/>
<sequence length="354" mass="40079">MTEKWLAVKDRSAWRPEDLDIDRSWQFEVTQDHAEELDRALKGVKMRGLAFGEIRKEDFPLPSFAKILKDLLSEIRDGRGIATLSGVPIDYSYEDLEKLYWGLCSHLGIGITQNVEVGLIHYITDGDLAPKNGAGILGKPSPVSLHADLTDCVGLFCTHQAPDDPKSLVASSMTVYNEILSNHPEYLPQLEKGYFWSRRDKHPSESSHSEFRVPAWSIKGKTVTCRFNAGWIKKGMTEAGVELNNEEVKIFDFIEKTAAANSHAFSLEPGTIAFWNNYTTFHGRDGFAEIEEEAKKRVLLRIWLDLPNVRSFWDEARIRYGAIRHGQLGWTAKEVLEGKNRDPHLRRADGVPSI</sequence>
<evidence type="ECO:0000313" key="5">
    <source>
        <dbReference type="EMBL" id="AWT59191.1"/>
    </source>
</evidence>
<evidence type="ECO:0000259" key="4">
    <source>
        <dbReference type="Pfam" id="PF02668"/>
    </source>
</evidence>
<dbReference type="InterPro" id="IPR042098">
    <property type="entry name" value="TauD-like_sf"/>
</dbReference>
<name>A0A2Z4ABI9_9BACT</name>
<evidence type="ECO:0000256" key="3">
    <source>
        <dbReference type="ARBA" id="ARBA00023194"/>
    </source>
</evidence>
<dbReference type="EMBL" id="CP029803">
    <property type="protein sequence ID" value="AWT59191.1"/>
    <property type="molecule type" value="Genomic_DNA"/>
</dbReference>
<dbReference type="InterPro" id="IPR003819">
    <property type="entry name" value="TauD/TfdA-like"/>
</dbReference>
<dbReference type="PANTHER" id="PTHR10696">
    <property type="entry name" value="GAMMA-BUTYROBETAINE HYDROXYLASE-RELATED"/>
    <property type="match status" value="1"/>
</dbReference>
<keyword evidence="3" id="KW-0045">Antibiotic biosynthesis</keyword>
<dbReference type="GO" id="GO:0017000">
    <property type="term" value="P:antibiotic biosynthetic process"/>
    <property type="evidence" value="ECO:0007669"/>
    <property type="project" value="UniProtKB-KW"/>
</dbReference>
<dbReference type="InterPro" id="IPR050411">
    <property type="entry name" value="AlphaKG_dependent_hydroxylases"/>
</dbReference>
<dbReference type="Proteomes" id="UP000247465">
    <property type="component" value="Chromosome"/>
</dbReference>
<organism evidence="5 6">
    <name type="scientific">Candidatus Moanibacter tarae</name>
    <dbReference type="NCBI Taxonomy" id="2200854"/>
    <lineage>
        <taxon>Bacteria</taxon>
        <taxon>Pseudomonadati</taxon>
        <taxon>Verrucomicrobiota</taxon>
        <taxon>Opitutia</taxon>
        <taxon>Puniceicoccales</taxon>
        <taxon>Puniceicoccales incertae sedis</taxon>
        <taxon>Candidatus Moanibacter</taxon>
    </lineage>
</organism>
<comment type="cofactor">
    <cofactor evidence="1">
        <name>Fe(2+)</name>
        <dbReference type="ChEBI" id="CHEBI:29033"/>
    </cofactor>
</comment>
<evidence type="ECO:0000313" key="6">
    <source>
        <dbReference type="Proteomes" id="UP000247465"/>
    </source>
</evidence>
<dbReference type="SUPFAM" id="SSF51197">
    <property type="entry name" value="Clavaminate synthase-like"/>
    <property type="match status" value="1"/>
</dbReference>
<evidence type="ECO:0000256" key="1">
    <source>
        <dbReference type="ARBA" id="ARBA00001954"/>
    </source>
</evidence>
<protein>
    <recommendedName>
        <fullName evidence="4">TauD/TfdA-like domain-containing protein</fullName>
    </recommendedName>
</protein>
<accession>A0A2Z4ABI9</accession>
<keyword evidence="2" id="KW-0560">Oxidoreductase</keyword>
<dbReference type="Gene3D" id="3.60.130.10">
    <property type="entry name" value="Clavaminate synthase-like"/>
    <property type="match status" value="1"/>
</dbReference>
<gene>
    <name evidence="5" type="ORF">DF168_00372</name>
</gene>
<feature type="domain" description="TauD/TfdA-like" evidence="4">
    <location>
        <begin position="54"/>
        <end position="303"/>
    </location>
</feature>
<proteinExistence type="predicted"/>